<dbReference type="EMBL" id="CP068391">
    <property type="protein sequence ID" value="QQX52981.1"/>
    <property type="molecule type" value="Genomic_DNA"/>
</dbReference>
<evidence type="ECO:0000313" key="2">
    <source>
        <dbReference type="Proteomes" id="UP000596176"/>
    </source>
</evidence>
<name>A0A7U0RMV2_SERPR</name>
<organism evidence="1 2">
    <name type="scientific">Serratia proteamaculans</name>
    <dbReference type="NCBI Taxonomy" id="28151"/>
    <lineage>
        <taxon>Bacteria</taxon>
        <taxon>Pseudomonadati</taxon>
        <taxon>Pseudomonadota</taxon>
        <taxon>Gammaproteobacteria</taxon>
        <taxon>Enterobacterales</taxon>
        <taxon>Yersiniaceae</taxon>
        <taxon>Serratia</taxon>
    </lineage>
</organism>
<reference evidence="1 2" key="1">
    <citation type="submission" date="2021-01" db="EMBL/GenBank/DDBJ databases">
        <title>Chromosome sequence of Serratia proteamaculans strain 94 rif-r, isolated from spoiled beef.</title>
        <authorList>
            <person name="Zaytseva Y.V."/>
            <person name="Iablokov S.N."/>
            <person name="Klyukina A."/>
        </authorList>
    </citation>
    <scope>NUCLEOTIDE SEQUENCE [LARGE SCALE GENOMIC DNA]</scope>
    <source>
        <strain evidence="1 2">94 rif-r</strain>
    </source>
</reference>
<dbReference type="SUPFAM" id="SSF53335">
    <property type="entry name" value="S-adenosyl-L-methionine-dependent methyltransferases"/>
    <property type="match status" value="1"/>
</dbReference>
<dbReference type="PANTHER" id="PTHR43861">
    <property type="entry name" value="TRANS-ACONITATE 2-METHYLTRANSFERASE-RELATED"/>
    <property type="match status" value="1"/>
</dbReference>
<gene>
    <name evidence="1" type="ORF">JKX24_22930</name>
</gene>
<dbReference type="InterPro" id="IPR029063">
    <property type="entry name" value="SAM-dependent_MTases_sf"/>
</dbReference>
<accession>A0A7U0RMV2</accession>
<dbReference type="GO" id="GO:0008168">
    <property type="term" value="F:methyltransferase activity"/>
    <property type="evidence" value="ECO:0007669"/>
    <property type="project" value="UniProtKB-KW"/>
</dbReference>
<dbReference type="PANTHER" id="PTHR43861:SF1">
    <property type="entry name" value="TRANS-ACONITATE 2-METHYLTRANSFERASE"/>
    <property type="match status" value="1"/>
</dbReference>
<sequence>MTHSSAEKIISLYEQHAEAWERLRPTDLFEQVWLDRFLGLVPDNGRLLDIGCGNGIPIAAYFIQRGFDVMGIDSSKQMINACQKKFIHQQWRVMDMRKLALHETYNGLLAWDSFFHLTRDDQRRMFKTFREHARSKAALMFTSGTSDGEAIGEFQGEALYHSSLAQEEYKQLLYENGFTVVKMVVEDPECRGRTVWLAKSLI</sequence>
<evidence type="ECO:0000313" key="1">
    <source>
        <dbReference type="EMBL" id="QQX52981.1"/>
    </source>
</evidence>
<protein>
    <submittedName>
        <fullName evidence="1">Class I SAM-dependent methyltransferase</fullName>
    </submittedName>
</protein>
<keyword evidence="1" id="KW-0808">Transferase</keyword>
<dbReference type="GO" id="GO:0032259">
    <property type="term" value="P:methylation"/>
    <property type="evidence" value="ECO:0007669"/>
    <property type="project" value="UniProtKB-KW"/>
</dbReference>
<dbReference type="Pfam" id="PF13489">
    <property type="entry name" value="Methyltransf_23"/>
    <property type="match status" value="1"/>
</dbReference>
<dbReference type="AlphaFoldDB" id="A0A7U0RMV2"/>
<dbReference type="CDD" id="cd02440">
    <property type="entry name" value="AdoMet_MTases"/>
    <property type="match status" value="1"/>
</dbReference>
<dbReference type="GeneID" id="83699335"/>
<dbReference type="Gene3D" id="3.40.50.150">
    <property type="entry name" value="Vaccinia Virus protein VP39"/>
    <property type="match status" value="1"/>
</dbReference>
<keyword evidence="1" id="KW-0489">Methyltransferase</keyword>
<proteinExistence type="predicted"/>
<dbReference type="RefSeq" id="WP_207976782.1">
    <property type="nucleotide sequence ID" value="NZ_CBCPHK010000002.1"/>
</dbReference>
<dbReference type="Proteomes" id="UP000596176">
    <property type="component" value="Chromosome"/>
</dbReference>